<protein>
    <submittedName>
        <fullName evidence="2">Uncharacterized protein</fullName>
    </submittedName>
</protein>
<dbReference type="OMA" id="WNTRQTM"/>
<feature type="compositionally biased region" description="Polar residues" evidence="1">
    <location>
        <begin position="98"/>
        <end position="129"/>
    </location>
</feature>
<evidence type="ECO:0000313" key="3">
    <source>
        <dbReference type="Proteomes" id="UP000030762"/>
    </source>
</evidence>
<organism evidence="2 3">
    <name type="scientific">Saprolegnia diclina (strain VS20)</name>
    <dbReference type="NCBI Taxonomy" id="1156394"/>
    <lineage>
        <taxon>Eukaryota</taxon>
        <taxon>Sar</taxon>
        <taxon>Stramenopiles</taxon>
        <taxon>Oomycota</taxon>
        <taxon>Saprolegniomycetes</taxon>
        <taxon>Saprolegniales</taxon>
        <taxon>Saprolegniaceae</taxon>
        <taxon>Saprolegnia</taxon>
    </lineage>
</organism>
<dbReference type="VEuPathDB" id="FungiDB:SDRG_02829"/>
<dbReference type="eggNOG" id="ENOG502SEP9">
    <property type="taxonomic scope" value="Eukaryota"/>
</dbReference>
<dbReference type="AlphaFoldDB" id="T0QZP1"/>
<dbReference type="InParanoid" id="T0QZP1"/>
<evidence type="ECO:0000313" key="2">
    <source>
        <dbReference type="EMBL" id="EQC40181.1"/>
    </source>
</evidence>
<name>T0QZP1_SAPDV</name>
<accession>T0QZP1</accession>
<keyword evidence="3" id="KW-1185">Reference proteome</keyword>
<dbReference type="OrthoDB" id="75971at2759"/>
<dbReference type="EMBL" id="JH767137">
    <property type="protein sequence ID" value="EQC40181.1"/>
    <property type="molecule type" value="Genomic_DNA"/>
</dbReference>
<gene>
    <name evidence="2" type="ORF">SDRG_02829</name>
</gene>
<sequence length="129" mass="13558">MSLVADYSDSSDSDVETPVVVAPAAAVAAPCTAKPIALPSADDLFAGTVKPSSVSAGPSFLAQRQTPKPTKRALDEPTVAAPTKNAKVKTRSLLPPQLRNQRPNVSTEDLSAWNTRQTMSHQTSSTKSQ</sequence>
<dbReference type="Proteomes" id="UP000030762">
    <property type="component" value="Unassembled WGS sequence"/>
</dbReference>
<feature type="compositionally biased region" description="Polar residues" evidence="1">
    <location>
        <begin position="52"/>
        <end position="68"/>
    </location>
</feature>
<dbReference type="GeneID" id="19943556"/>
<reference evidence="2 3" key="1">
    <citation type="submission" date="2012-04" db="EMBL/GenBank/DDBJ databases">
        <title>The Genome Sequence of Saprolegnia declina VS20.</title>
        <authorList>
            <consortium name="The Broad Institute Genome Sequencing Platform"/>
            <person name="Russ C."/>
            <person name="Nusbaum C."/>
            <person name="Tyler B."/>
            <person name="van West P."/>
            <person name="Dieguez-Uribeondo J."/>
            <person name="de Bruijn I."/>
            <person name="Tripathy S."/>
            <person name="Jiang R."/>
            <person name="Young S.K."/>
            <person name="Zeng Q."/>
            <person name="Gargeya S."/>
            <person name="Fitzgerald M."/>
            <person name="Haas B."/>
            <person name="Abouelleil A."/>
            <person name="Alvarado L."/>
            <person name="Arachchi H.M."/>
            <person name="Berlin A."/>
            <person name="Chapman S.B."/>
            <person name="Goldberg J."/>
            <person name="Griggs A."/>
            <person name="Gujja S."/>
            <person name="Hansen M."/>
            <person name="Howarth C."/>
            <person name="Imamovic A."/>
            <person name="Larimer J."/>
            <person name="McCowen C."/>
            <person name="Montmayeur A."/>
            <person name="Murphy C."/>
            <person name="Neiman D."/>
            <person name="Pearson M."/>
            <person name="Priest M."/>
            <person name="Roberts A."/>
            <person name="Saif S."/>
            <person name="Shea T."/>
            <person name="Sisk P."/>
            <person name="Sykes S."/>
            <person name="Wortman J."/>
            <person name="Nusbaum C."/>
            <person name="Birren B."/>
        </authorList>
    </citation>
    <scope>NUCLEOTIDE SEQUENCE [LARGE SCALE GENOMIC DNA]</scope>
    <source>
        <strain evidence="2 3">VS20</strain>
    </source>
</reference>
<proteinExistence type="predicted"/>
<dbReference type="RefSeq" id="XP_008606655.1">
    <property type="nucleotide sequence ID" value="XM_008608433.1"/>
</dbReference>
<evidence type="ECO:0000256" key="1">
    <source>
        <dbReference type="SAM" id="MobiDB-lite"/>
    </source>
</evidence>
<feature type="region of interest" description="Disordered" evidence="1">
    <location>
        <begin position="52"/>
        <end position="129"/>
    </location>
</feature>